<keyword evidence="2" id="KW-1185">Reference proteome</keyword>
<evidence type="ECO:0008006" key="3">
    <source>
        <dbReference type="Google" id="ProtNLM"/>
    </source>
</evidence>
<dbReference type="AlphaFoldDB" id="A0A365XQ84"/>
<dbReference type="Proteomes" id="UP000253410">
    <property type="component" value="Unassembled WGS sequence"/>
</dbReference>
<reference evidence="1 2" key="1">
    <citation type="submission" date="2018-05" db="EMBL/GenBank/DDBJ databases">
        <title>Chitinophaga sp. K3CV102501T nov., isolated from isolated from a monsoon evergreen broad-leaved forest soil.</title>
        <authorList>
            <person name="Lv Y."/>
        </authorList>
    </citation>
    <scope>NUCLEOTIDE SEQUENCE [LARGE SCALE GENOMIC DNA]</scope>
    <source>
        <strain evidence="1 2">GDMCC 1.1325</strain>
    </source>
</reference>
<dbReference type="InterPro" id="IPR011990">
    <property type="entry name" value="TPR-like_helical_dom_sf"/>
</dbReference>
<evidence type="ECO:0000313" key="1">
    <source>
        <dbReference type="EMBL" id="RBL88519.1"/>
    </source>
</evidence>
<accession>A0A365XQ84</accession>
<dbReference type="InterPro" id="IPR041662">
    <property type="entry name" value="SusD-like_2"/>
</dbReference>
<gene>
    <name evidence="1" type="ORF">DF182_18240</name>
</gene>
<dbReference type="EMBL" id="QFFJ01000002">
    <property type="protein sequence ID" value="RBL88519.1"/>
    <property type="molecule type" value="Genomic_DNA"/>
</dbReference>
<dbReference type="Gene3D" id="1.25.40.390">
    <property type="match status" value="1"/>
</dbReference>
<sequence length="550" mass="62911">MYQTSTLSPATTTAMARVLNMVHCLPAALMVSTCMQNFKSMKMKNIFLLIFTVLLLGSCTKDFETINENPTRGNTIAPGQQLAAAAYFLSGGREAGYANLHIFQPMVQYMNGAYGQRVGSKFVRDDFFNERVWEIFYNRSLKQLIDMLHRCDNDPQLVNYMAAGRILKVYIFSILTDTYGDVPYSEAGLAYYKNIYTPRYDKQEDIYNDLFKELTEAVKQFDATKDRLENDIVYQGDVAKWKKLANSLRLRLGMRLSKVDENRARQEVQAAIAGGTFTSANDNFKMVHEEYAYPDLRGNGLAQALQETQTYLYSNGSATFVNYLKAENDPRLSAFFINRDSRGRDITHLTNYMPIAPGLYWWDEWGAWRAPDGTMIEQADKFCKVNTPFYQLKAPFLHFGYAEVEFLKAEAAVRGWTGDDANQHYQEAIRTAMKQLDMYPGMNPVDPQKASDFVTAHTLTAGKELEQINMQKWVALFPNGYEAYANLRRTGFPKTLPVKDVDGESVTGGVMPRRLFYPATEAFNNTKNYREALNRIGGKNDWLKRVWWDK</sequence>
<proteinExistence type="predicted"/>
<dbReference type="SUPFAM" id="SSF48452">
    <property type="entry name" value="TPR-like"/>
    <property type="match status" value="1"/>
</dbReference>
<protein>
    <recommendedName>
        <fullName evidence="3">SusD/RagB family nutrient-binding outer membrane lipoprotein</fullName>
    </recommendedName>
</protein>
<organism evidence="1 2">
    <name type="scientific">Chitinophaga flava</name>
    <dbReference type="NCBI Taxonomy" id="2259036"/>
    <lineage>
        <taxon>Bacteria</taxon>
        <taxon>Pseudomonadati</taxon>
        <taxon>Bacteroidota</taxon>
        <taxon>Chitinophagia</taxon>
        <taxon>Chitinophagales</taxon>
        <taxon>Chitinophagaceae</taxon>
        <taxon>Chitinophaga</taxon>
    </lineage>
</organism>
<name>A0A365XQ84_9BACT</name>
<dbReference type="Pfam" id="PF12771">
    <property type="entry name" value="SusD-like_2"/>
    <property type="match status" value="1"/>
</dbReference>
<dbReference type="OrthoDB" id="9766256at2"/>
<comment type="caution">
    <text evidence="1">The sequence shown here is derived from an EMBL/GenBank/DDBJ whole genome shotgun (WGS) entry which is preliminary data.</text>
</comment>
<evidence type="ECO:0000313" key="2">
    <source>
        <dbReference type="Proteomes" id="UP000253410"/>
    </source>
</evidence>